<dbReference type="PANTHER" id="PTHR35394:SF5">
    <property type="entry name" value="DUF3176 DOMAIN-CONTAINING PROTEIN"/>
    <property type="match status" value="1"/>
</dbReference>
<feature type="transmembrane region" description="Helical" evidence="1">
    <location>
        <begin position="562"/>
        <end position="581"/>
    </location>
</feature>
<dbReference type="InterPro" id="IPR021514">
    <property type="entry name" value="DUF3176"/>
</dbReference>
<comment type="caution">
    <text evidence="2">The sequence shown here is derived from an EMBL/GenBank/DDBJ whole genome shotgun (WGS) entry which is preliminary data.</text>
</comment>
<reference evidence="2 3" key="1">
    <citation type="submission" date="2015-10" db="EMBL/GenBank/DDBJ databases">
        <title>Genome sequencing of Penicillium freii.</title>
        <authorList>
            <person name="Nguyen H.D."/>
            <person name="Visagie C.M."/>
            <person name="Seifert K.A."/>
        </authorList>
    </citation>
    <scope>NUCLEOTIDE SEQUENCE [LARGE SCALE GENOMIC DNA]</scope>
    <source>
        <strain evidence="2 3">DAOM 242723</strain>
    </source>
</reference>
<feature type="transmembrane region" description="Helical" evidence="1">
    <location>
        <begin position="20"/>
        <end position="40"/>
    </location>
</feature>
<evidence type="ECO:0000313" key="2">
    <source>
        <dbReference type="EMBL" id="KUM56867.1"/>
    </source>
</evidence>
<dbReference type="AlphaFoldDB" id="A0A101MA86"/>
<organism evidence="2 3">
    <name type="scientific">Penicillium freii</name>
    <dbReference type="NCBI Taxonomy" id="48697"/>
    <lineage>
        <taxon>Eukaryota</taxon>
        <taxon>Fungi</taxon>
        <taxon>Dikarya</taxon>
        <taxon>Ascomycota</taxon>
        <taxon>Pezizomycotina</taxon>
        <taxon>Eurotiomycetes</taxon>
        <taxon>Eurotiomycetidae</taxon>
        <taxon>Eurotiales</taxon>
        <taxon>Aspergillaceae</taxon>
        <taxon>Penicillium</taxon>
    </lineage>
</organism>
<evidence type="ECO:0000313" key="3">
    <source>
        <dbReference type="Proteomes" id="UP000055045"/>
    </source>
</evidence>
<keyword evidence="1" id="KW-0812">Transmembrane</keyword>
<keyword evidence="3" id="KW-1185">Reference proteome</keyword>
<dbReference type="PANTHER" id="PTHR35394">
    <property type="entry name" value="DUF3176 DOMAIN-CONTAINING PROTEIN"/>
    <property type="match status" value="1"/>
</dbReference>
<proteinExistence type="predicted"/>
<gene>
    <name evidence="2" type="ORF">ACN42_g10332</name>
</gene>
<dbReference type="Proteomes" id="UP000055045">
    <property type="component" value="Unassembled WGS sequence"/>
</dbReference>
<feature type="transmembrane region" description="Helical" evidence="1">
    <location>
        <begin position="52"/>
        <end position="76"/>
    </location>
</feature>
<dbReference type="STRING" id="48697.A0A101MA86"/>
<name>A0A101MA86_PENFR</name>
<keyword evidence="1" id="KW-0472">Membrane</keyword>
<sequence length="643" mass="71339">MLSKIRSPLNADWGAWKFELLALVGSACSFLVMVVVLAVYNGRSMFDSKNVTLNAIISVLSVAMKASLTFAVAELIGQWKWILFHQNARPLMDFDRIDTASRGPLGSLHVIFRMRGSNWPLRLGALLILLTVGLDPFSQQLLQLEERIQYTQTHLDLYDTPTAYTARAKTYTDGNIMAANTTPSTADPDKNVTTATMQLDLPMQAAILNGLAHTADEIRQWAPVQCPTTICNWNQFQSLGVCHRCHDLSSDLKRVNNFGKVFGMVNDGDGERYAEKDGLAYVLPNGHFLMNLKGCKMRCTYDSPTIGIAIPKTFYMSSFGTGDPAKSNRMQEINTLIWSMSMIYFDAKRIDYTEFTWPDMPLRAKECALYYCIKTIESKVDDNVIHEKTTQEKDAVRDPDSWGIMLDTLDYAPESIPPENTSATLEFNEYYSRVRRNDLVLQFIDNASKPTYSIADYSVWGVSQYIRDLLSTDITGGANLTAAIADLLPDGAVGYNGAASYSESTPAPVEYVWNVDKPDIAGTFSAVATSMTNRLRTSSSDYAVEGVYGRTGTPEKFYKTQWGWIALHGLVLFGGALFWCVTVRGSARPLESSIPVWKNSSLATIRASTAADVLRGAETVAEMEKKARGQCVDFGSNHTQAPR</sequence>
<dbReference type="Pfam" id="PF11374">
    <property type="entry name" value="DUF3176"/>
    <property type="match status" value="1"/>
</dbReference>
<protein>
    <submittedName>
        <fullName evidence="2">Uncharacterized protein</fullName>
    </submittedName>
</protein>
<evidence type="ECO:0000256" key="1">
    <source>
        <dbReference type="SAM" id="Phobius"/>
    </source>
</evidence>
<accession>A0A101MA86</accession>
<dbReference type="EMBL" id="LLXE01000426">
    <property type="protein sequence ID" value="KUM56867.1"/>
    <property type="molecule type" value="Genomic_DNA"/>
</dbReference>
<keyword evidence="1" id="KW-1133">Transmembrane helix</keyword>